<feature type="compositionally biased region" description="Basic residues" evidence="1">
    <location>
        <begin position="93"/>
        <end position="103"/>
    </location>
</feature>
<organism evidence="2 3">
    <name type="scientific">Triticum urartu</name>
    <name type="common">Red wild einkorn</name>
    <name type="synonym">Crithodium urartu</name>
    <dbReference type="NCBI Taxonomy" id="4572"/>
    <lineage>
        <taxon>Eukaryota</taxon>
        <taxon>Viridiplantae</taxon>
        <taxon>Streptophyta</taxon>
        <taxon>Embryophyta</taxon>
        <taxon>Tracheophyta</taxon>
        <taxon>Spermatophyta</taxon>
        <taxon>Magnoliopsida</taxon>
        <taxon>Liliopsida</taxon>
        <taxon>Poales</taxon>
        <taxon>Poaceae</taxon>
        <taxon>BOP clade</taxon>
        <taxon>Pooideae</taxon>
        <taxon>Triticodae</taxon>
        <taxon>Triticeae</taxon>
        <taxon>Triticinae</taxon>
        <taxon>Triticum</taxon>
    </lineage>
</organism>
<keyword evidence="3" id="KW-1185">Reference proteome</keyword>
<sequence>MNQNNQNQKRYKIPNLVDVISPVEVRLKLVPDDIIDQRRVEQHRSLRASHRKPSASSSSSAAETKPTSLPYNFSCQLSTSSSSRPSCSSPSHRPPHLHLRHPNHREAAGGRARGGYGVAGRR</sequence>
<feature type="compositionally biased region" description="Gly residues" evidence="1">
    <location>
        <begin position="111"/>
        <end position="122"/>
    </location>
</feature>
<protein>
    <submittedName>
        <fullName evidence="2">Uncharacterized protein</fullName>
    </submittedName>
</protein>
<evidence type="ECO:0000256" key="1">
    <source>
        <dbReference type="SAM" id="MobiDB-lite"/>
    </source>
</evidence>
<accession>A0A8R7RAW7</accession>
<dbReference type="EnsemblPlants" id="TuG1812S0003105200.01.T01">
    <property type="protein sequence ID" value="TuG1812S0003105200.01.T01.s_cds40469"/>
    <property type="gene ID" value="TuG1812S0003105200.01"/>
</dbReference>
<reference evidence="2" key="2">
    <citation type="submission" date="2022-06" db="UniProtKB">
        <authorList>
            <consortium name="EnsemblPlants"/>
        </authorList>
    </citation>
    <scope>IDENTIFICATION</scope>
</reference>
<dbReference type="Gramene" id="TuG1812S0003105200.01.T01">
    <property type="protein sequence ID" value="TuG1812S0003105200.01.T01.s_cds40469"/>
    <property type="gene ID" value="TuG1812S0003105200.01"/>
</dbReference>
<dbReference type="AlphaFoldDB" id="A0A8R7RAW7"/>
<feature type="compositionally biased region" description="Basic and acidic residues" evidence="1">
    <location>
        <begin position="32"/>
        <end position="44"/>
    </location>
</feature>
<feature type="region of interest" description="Disordered" evidence="1">
    <location>
        <begin position="32"/>
        <end position="122"/>
    </location>
</feature>
<reference evidence="3" key="1">
    <citation type="journal article" date="2013" name="Nature">
        <title>Draft genome of the wheat A-genome progenitor Triticum urartu.</title>
        <authorList>
            <person name="Ling H.Q."/>
            <person name="Zhao S."/>
            <person name="Liu D."/>
            <person name="Wang J."/>
            <person name="Sun H."/>
            <person name="Zhang C."/>
            <person name="Fan H."/>
            <person name="Li D."/>
            <person name="Dong L."/>
            <person name="Tao Y."/>
            <person name="Gao C."/>
            <person name="Wu H."/>
            <person name="Li Y."/>
            <person name="Cui Y."/>
            <person name="Guo X."/>
            <person name="Zheng S."/>
            <person name="Wang B."/>
            <person name="Yu K."/>
            <person name="Liang Q."/>
            <person name="Yang W."/>
            <person name="Lou X."/>
            <person name="Chen J."/>
            <person name="Feng M."/>
            <person name="Jian J."/>
            <person name="Zhang X."/>
            <person name="Luo G."/>
            <person name="Jiang Y."/>
            <person name="Liu J."/>
            <person name="Wang Z."/>
            <person name="Sha Y."/>
            <person name="Zhang B."/>
            <person name="Wu H."/>
            <person name="Tang D."/>
            <person name="Shen Q."/>
            <person name="Xue P."/>
            <person name="Zou S."/>
            <person name="Wang X."/>
            <person name="Liu X."/>
            <person name="Wang F."/>
            <person name="Yang Y."/>
            <person name="An X."/>
            <person name="Dong Z."/>
            <person name="Zhang K."/>
            <person name="Zhang X."/>
            <person name="Luo M.C."/>
            <person name="Dvorak J."/>
            <person name="Tong Y."/>
            <person name="Wang J."/>
            <person name="Yang H."/>
            <person name="Li Z."/>
            <person name="Wang D."/>
            <person name="Zhang A."/>
            <person name="Wang J."/>
        </authorList>
    </citation>
    <scope>NUCLEOTIDE SEQUENCE</scope>
    <source>
        <strain evidence="3">cv. G1812</strain>
    </source>
</reference>
<feature type="compositionally biased region" description="Polar residues" evidence="1">
    <location>
        <begin position="65"/>
        <end position="76"/>
    </location>
</feature>
<evidence type="ECO:0000313" key="3">
    <source>
        <dbReference type="Proteomes" id="UP000015106"/>
    </source>
</evidence>
<evidence type="ECO:0000313" key="2">
    <source>
        <dbReference type="EnsemblPlants" id="TuG1812S0003105200.01.T01.s_cds40469"/>
    </source>
</evidence>
<dbReference type="Proteomes" id="UP000015106">
    <property type="component" value="Unassembled WGS sequence"/>
</dbReference>
<feature type="compositionally biased region" description="Low complexity" evidence="1">
    <location>
        <begin position="77"/>
        <end position="91"/>
    </location>
</feature>
<name>A0A8R7RAW7_TRIUA</name>
<proteinExistence type="predicted"/>